<dbReference type="InterPro" id="IPR032675">
    <property type="entry name" value="LRR_dom_sf"/>
</dbReference>
<dbReference type="KEGG" id="mrr:Moror_9436"/>
<evidence type="ECO:0000313" key="2">
    <source>
        <dbReference type="Proteomes" id="UP000017559"/>
    </source>
</evidence>
<comment type="caution">
    <text evidence="1">The sequence shown here is derived from an EMBL/GenBank/DDBJ whole genome shotgun (WGS) entry which is preliminary data.</text>
</comment>
<proteinExistence type="predicted"/>
<dbReference type="EMBL" id="AWSO01000992">
    <property type="protein sequence ID" value="ESK86009.1"/>
    <property type="molecule type" value="Genomic_DNA"/>
</dbReference>
<reference evidence="1 2" key="1">
    <citation type="journal article" date="2014" name="BMC Genomics">
        <title>Genome and secretome analysis of the hemibiotrophic fungal pathogen, Moniliophthora roreri, which causes frosty pod rot disease of cacao: mechanisms of the biotrophic and necrotrophic phases.</title>
        <authorList>
            <person name="Meinhardt L.W."/>
            <person name="Costa G.G.L."/>
            <person name="Thomazella D.P.T."/>
            <person name="Teixeira P.J.P.L."/>
            <person name="Carazzolle M.F."/>
            <person name="Schuster S.C."/>
            <person name="Carlson J.E."/>
            <person name="Guiltinan M.J."/>
            <person name="Mieczkowski P."/>
            <person name="Farmer A."/>
            <person name="Ramaraj T."/>
            <person name="Crozier J."/>
            <person name="Davis R.E."/>
            <person name="Shao J."/>
            <person name="Melnick R.L."/>
            <person name="Pereira G.A.G."/>
            <person name="Bailey B.A."/>
        </authorList>
    </citation>
    <scope>NUCLEOTIDE SEQUENCE [LARGE SCALE GENOMIC DNA]</scope>
    <source>
        <strain evidence="1 2">MCA 2997</strain>
    </source>
</reference>
<evidence type="ECO:0000313" key="1">
    <source>
        <dbReference type="EMBL" id="ESK86009.1"/>
    </source>
</evidence>
<gene>
    <name evidence="1" type="ORF">Moror_9436</name>
</gene>
<dbReference type="Proteomes" id="UP000017559">
    <property type="component" value="Unassembled WGS sequence"/>
</dbReference>
<protein>
    <recommendedName>
        <fullName evidence="3">F-box domain-containing protein</fullName>
    </recommendedName>
</protein>
<sequence length="436" mass="49656">MTTPPSLPFDVLSCIYEFLHGEYKTLAASCLVNWQVNQAASSILYRDMVFNFGWPLEPDFAIHDFLPIPQESVLESASLPHNSERGSSLHTIQIRIPWGVGFVQDHLDRMINPHNLRKLAIVGIKKDNAIMLRLNSYDEKALPNLHELCLQTASYIRLVPLRLGIKAAFGRNLRVLSLGVFASKLSHDQELFLSLSQMPSLEDLCLIYHSWHWSNYTQTDVTPSRRLNPKPAFAPLYQLKSFTLRYSSACEPHEHIEKGVALFLSCALTSSPVERLSFRPFYQPRTINPIPKRSWDGLIDHLVDKHSGTLKFLDLGAVYVKKAAMKRVLERCSLLEEFFVGTCRSSIFLLPQYAAKLPRLHKVRFELRTLKGRGYGAFSTEDASVILNGVSPLRRLKVNDDEWEGSWTLTAIGELSYDTVLLARRPKDLWAPLQLR</sequence>
<dbReference type="SUPFAM" id="SSF52047">
    <property type="entry name" value="RNI-like"/>
    <property type="match status" value="1"/>
</dbReference>
<dbReference type="AlphaFoldDB" id="V2Y2Z3"/>
<name>V2Y2Z3_MONRO</name>
<dbReference type="HOGENOM" id="CLU_559072_0_0_1"/>
<evidence type="ECO:0008006" key="3">
    <source>
        <dbReference type="Google" id="ProtNLM"/>
    </source>
</evidence>
<dbReference type="OrthoDB" id="3264508at2759"/>
<accession>V2Y2Z3</accession>
<dbReference type="Gene3D" id="3.80.10.10">
    <property type="entry name" value="Ribonuclease Inhibitor"/>
    <property type="match status" value="1"/>
</dbReference>
<keyword evidence="2" id="KW-1185">Reference proteome</keyword>
<organism evidence="1 2">
    <name type="scientific">Moniliophthora roreri (strain MCA 2997)</name>
    <name type="common">Cocoa frosty pod rot fungus</name>
    <name type="synonym">Crinipellis roreri</name>
    <dbReference type="NCBI Taxonomy" id="1381753"/>
    <lineage>
        <taxon>Eukaryota</taxon>
        <taxon>Fungi</taxon>
        <taxon>Dikarya</taxon>
        <taxon>Basidiomycota</taxon>
        <taxon>Agaricomycotina</taxon>
        <taxon>Agaricomycetes</taxon>
        <taxon>Agaricomycetidae</taxon>
        <taxon>Agaricales</taxon>
        <taxon>Marasmiineae</taxon>
        <taxon>Marasmiaceae</taxon>
        <taxon>Moniliophthora</taxon>
    </lineage>
</organism>